<evidence type="ECO:0000313" key="1">
    <source>
        <dbReference type="WBParaSite" id="GPUH_0001591801-mRNA-1"/>
    </source>
</evidence>
<organism evidence="1">
    <name type="scientific">Gongylonema pulchrum</name>
    <dbReference type="NCBI Taxonomy" id="637853"/>
    <lineage>
        <taxon>Eukaryota</taxon>
        <taxon>Metazoa</taxon>
        <taxon>Ecdysozoa</taxon>
        <taxon>Nematoda</taxon>
        <taxon>Chromadorea</taxon>
        <taxon>Rhabditida</taxon>
        <taxon>Spirurina</taxon>
        <taxon>Spiruromorpha</taxon>
        <taxon>Spiruroidea</taxon>
        <taxon>Gongylonematidae</taxon>
        <taxon>Gongylonema</taxon>
    </lineage>
</organism>
<dbReference type="AlphaFoldDB" id="A0A183E4K5"/>
<dbReference type="WBParaSite" id="GPUH_0001591801-mRNA-1">
    <property type="protein sequence ID" value="GPUH_0001591801-mRNA-1"/>
    <property type="gene ID" value="GPUH_0001591801"/>
</dbReference>
<name>A0A183E4K5_9BILA</name>
<sequence length="79" mass="8975">LAWKKKFDAELRSINEKERLAREAELAGKLTGRQQFLRDATLSLSDVALMQAANTEVEFDETLFDEDIDGTDSIENEVQ</sequence>
<proteinExistence type="predicted"/>
<accession>A0A183E4K5</accession>
<protein>
    <submittedName>
        <fullName evidence="1">DFRP_C domain-containing protein</fullName>
    </submittedName>
</protein>
<reference evidence="1" key="1">
    <citation type="submission" date="2016-06" db="UniProtKB">
        <authorList>
            <consortium name="WormBaseParasite"/>
        </authorList>
    </citation>
    <scope>IDENTIFICATION</scope>
</reference>